<name>A0A150PYQ7_SORCE</name>
<accession>A0A150PYQ7</accession>
<dbReference type="Proteomes" id="UP000075260">
    <property type="component" value="Unassembled WGS sequence"/>
</dbReference>
<protein>
    <submittedName>
        <fullName evidence="1">Uncharacterized protein</fullName>
    </submittedName>
</protein>
<sequence length="122" mass="13210">MSSRELPTRPAGRGKRTASASVVLIVSASEQLAERCRRLVFVEGADLLACDLVSLRGSAAWLNPLAIVLTQDVRAFDPEGFMELSRRIGAELVVLPSESVSDTQLTAMITAALDIAQRRRTD</sequence>
<dbReference type="EMBL" id="JEMA01001261">
    <property type="protein sequence ID" value="KYF60683.1"/>
    <property type="molecule type" value="Genomic_DNA"/>
</dbReference>
<proteinExistence type="predicted"/>
<dbReference type="RefSeq" id="WP_061613414.1">
    <property type="nucleotide sequence ID" value="NZ_JEMA01001261.1"/>
</dbReference>
<dbReference type="AlphaFoldDB" id="A0A150PYQ7"/>
<gene>
    <name evidence="1" type="ORF">BE15_09145</name>
</gene>
<reference evidence="1 2" key="1">
    <citation type="submission" date="2014-02" db="EMBL/GenBank/DDBJ databases">
        <title>The small core and large imbalanced accessory genome model reveals a collaborative survival strategy of Sorangium cellulosum strains in nature.</title>
        <authorList>
            <person name="Han K."/>
            <person name="Peng R."/>
            <person name="Blom J."/>
            <person name="Li Y.-Z."/>
        </authorList>
    </citation>
    <scope>NUCLEOTIDE SEQUENCE [LARGE SCALE GENOMIC DNA]</scope>
    <source>
        <strain evidence="1 2">So0008-312</strain>
    </source>
</reference>
<evidence type="ECO:0000313" key="2">
    <source>
        <dbReference type="Proteomes" id="UP000075260"/>
    </source>
</evidence>
<comment type="caution">
    <text evidence="1">The sequence shown here is derived from an EMBL/GenBank/DDBJ whole genome shotgun (WGS) entry which is preliminary data.</text>
</comment>
<organism evidence="1 2">
    <name type="scientific">Sorangium cellulosum</name>
    <name type="common">Polyangium cellulosum</name>
    <dbReference type="NCBI Taxonomy" id="56"/>
    <lineage>
        <taxon>Bacteria</taxon>
        <taxon>Pseudomonadati</taxon>
        <taxon>Myxococcota</taxon>
        <taxon>Polyangia</taxon>
        <taxon>Polyangiales</taxon>
        <taxon>Polyangiaceae</taxon>
        <taxon>Sorangium</taxon>
    </lineage>
</organism>
<evidence type="ECO:0000313" key="1">
    <source>
        <dbReference type="EMBL" id="KYF60683.1"/>
    </source>
</evidence>